<evidence type="ECO:0008006" key="4">
    <source>
        <dbReference type="Google" id="ProtNLM"/>
    </source>
</evidence>
<keyword evidence="1" id="KW-0812">Transmembrane</keyword>
<evidence type="ECO:0000256" key="1">
    <source>
        <dbReference type="SAM" id="Phobius"/>
    </source>
</evidence>
<accession>A0A328A6A9</accession>
<feature type="transmembrane region" description="Helical" evidence="1">
    <location>
        <begin position="127"/>
        <end position="145"/>
    </location>
</feature>
<dbReference type="OrthoDB" id="9788687at2"/>
<dbReference type="Proteomes" id="UP000249579">
    <property type="component" value="Unassembled WGS sequence"/>
</dbReference>
<protein>
    <recommendedName>
        <fullName evidence="4">DUF2975 domain-containing protein</fullName>
    </recommendedName>
</protein>
<sequence>MNKSIASLKFTKYFVLFTIFITLLTTFLTITDFLSSPISTDLWTFTNRGLYYFLVYITQCIMLLTILINTYQLMKKVDVADYFNTINHDKLFLIATLTISFGAFNLVKKYLNVPVEYLILLDTTVETNLLLFILGIVIITSLFIYEASSKIKEEHDLTI</sequence>
<dbReference type="RefSeq" id="WP_111744588.1">
    <property type="nucleotide sequence ID" value="NZ_DALZDE010000001.1"/>
</dbReference>
<organism evidence="2 3">
    <name type="scientific">Macrococcoides bohemicum</name>
    <dbReference type="NCBI Taxonomy" id="1903056"/>
    <lineage>
        <taxon>Bacteria</taxon>
        <taxon>Bacillati</taxon>
        <taxon>Bacillota</taxon>
        <taxon>Bacilli</taxon>
        <taxon>Bacillales</taxon>
        <taxon>Staphylococcaceae</taxon>
        <taxon>Macrococcoides</taxon>
    </lineage>
</organism>
<proteinExistence type="predicted"/>
<evidence type="ECO:0000313" key="2">
    <source>
        <dbReference type="EMBL" id="RAK50009.1"/>
    </source>
</evidence>
<reference evidence="2 3" key="1">
    <citation type="journal article" date="2018" name="Front. Microbiol.">
        <title>Description and Comparative Genomics of Macrococcus caseolyticus subsp. hominis subsp. nov., Macrococcus goetzii sp. nov., Macrococcus epidermidis sp. nov., and Macrococcus bohemicus sp. nov., Novel Macrococci From Human Clinical Material With Virulence Potential and Suspected Uptake of Foreign DNA by Natural Transformation.</title>
        <authorList>
            <person name="Maslanova I."/>
            <person name="Wertheimer Z."/>
            <person name="Sedlacek I."/>
            <person name="Svec P."/>
            <person name="Indrakova A."/>
            <person name="Kovarovic V."/>
            <person name="Schumann P."/>
            <person name="Sproer C."/>
            <person name="Kralova S."/>
            <person name="Sedo O."/>
            <person name="Kristofova L."/>
            <person name="Vrbovska V."/>
            <person name="Fuzik T."/>
            <person name="Petras P."/>
            <person name="Zdrahal Z."/>
            <person name="Ruzickova V."/>
            <person name="Doskar J."/>
            <person name="Pantucek R."/>
        </authorList>
    </citation>
    <scope>NUCLEOTIDE SEQUENCE [LARGE SCALE GENOMIC DNA]</scope>
    <source>
        <strain evidence="2 3">03/115</strain>
    </source>
</reference>
<dbReference type="EMBL" id="PZJG01000001">
    <property type="protein sequence ID" value="RAK50009.1"/>
    <property type="molecule type" value="Genomic_DNA"/>
</dbReference>
<feature type="transmembrane region" description="Helical" evidence="1">
    <location>
        <begin position="91"/>
        <end position="107"/>
    </location>
</feature>
<comment type="caution">
    <text evidence="2">The sequence shown here is derived from an EMBL/GenBank/DDBJ whole genome shotgun (WGS) entry which is preliminary data.</text>
</comment>
<feature type="transmembrane region" description="Helical" evidence="1">
    <location>
        <begin position="12"/>
        <end position="30"/>
    </location>
</feature>
<evidence type="ECO:0000313" key="3">
    <source>
        <dbReference type="Proteomes" id="UP000249579"/>
    </source>
</evidence>
<name>A0A328A6A9_9STAP</name>
<keyword evidence="1" id="KW-0472">Membrane</keyword>
<feature type="transmembrane region" description="Helical" evidence="1">
    <location>
        <begin position="50"/>
        <end position="71"/>
    </location>
</feature>
<gene>
    <name evidence="2" type="ORF">BHX94_00675</name>
</gene>
<keyword evidence="1" id="KW-1133">Transmembrane helix</keyword>
<dbReference type="AlphaFoldDB" id="A0A328A6A9"/>